<protein>
    <submittedName>
        <fullName evidence="2">Uncharacterized protein, isoform C</fullName>
    </submittedName>
    <submittedName>
        <fullName evidence="3">Uncharacterized protein, isoform D</fullName>
    </submittedName>
</protein>
<gene>
    <name evidence="2" type="primary">CR43845</name>
    <name evidence="2" type="synonym">Dmel\CG43845</name>
    <name evidence="2 4" type="ORF">CG43845</name>
    <name evidence="2" type="ORF">Dmel_CG43845</name>
</gene>
<dbReference type="SMR" id="A0A1Z1CH10"/>
<organism evidence="2 5">
    <name type="scientific">Drosophila melanogaster</name>
    <name type="common">Fruit fly</name>
    <dbReference type="NCBI Taxonomy" id="7227"/>
    <lineage>
        <taxon>Eukaryota</taxon>
        <taxon>Metazoa</taxon>
        <taxon>Ecdysozoa</taxon>
        <taxon>Arthropoda</taxon>
        <taxon>Hexapoda</taxon>
        <taxon>Insecta</taxon>
        <taxon>Pterygota</taxon>
        <taxon>Neoptera</taxon>
        <taxon>Endopterygota</taxon>
        <taxon>Diptera</taxon>
        <taxon>Brachycera</taxon>
        <taxon>Muscomorpha</taxon>
        <taxon>Ephydroidea</taxon>
        <taxon>Drosophilidae</taxon>
        <taxon>Drosophila</taxon>
        <taxon>Sophophora</taxon>
    </lineage>
</organism>
<dbReference type="OrthoDB" id="7868677at2759"/>
<dbReference type="EMBL" id="AE014297">
    <property type="protein sequence ID" value="API64927.1"/>
    <property type="molecule type" value="Genomic_DNA"/>
</dbReference>
<reference evidence="2 5" key="6">
    <citation type="journal article" date="2005" name="PLoS Comput. Biol.">
        <title>Combined evidence annotation of transposable elements in genome sequences.</title>
        <authorList>
            <person name="Quesneville H."/>
            <person name="Bergman C.M."/>
            <person name="Andrieu O."/>
            <person name="Autard D."/>
            <person name="Nouaud D."/>
            <person name="Ashburner M."/>
            <person name="Anxolabehere D."/>
        </authorList>
    </citation>
    <scope>NUCLEOTIDE SEQUENCE [LARGE SCALE GENOMIC DNA]</scope>
    <source>
        <strain evidence="5">Berkeley</strain>
    </source>
</reference>
<reference evidence="2 5" key="5">
    <citation type="journal article" date="2002" name="Genome Biol.">
        <title>Heterochromatic sequences in a Drosophila whole-genome shotgun assembly.</title>
        <authorList>
            <person name="Hoskins R.A."/>
            <person name="Smith C.D."/>
            <person name="Carlson J.W."/>
            <person name="Carvalho A.B."/>
            <person name="Halpern A."/>
            <person name="Kaminker J.S."/>
            <person name="Kennedy C."/>
            <person name="Mungall C.J."/>
            <person name="Sullivan B.A."/>
            <person name="Sutton G.G."/>
            <person name="Yasuhara J.C."/>
            <person name="Wakimoto B.T."/>
            <person name="Myers E.W."/>
            <person name="Celniker S.E."/>
            <person name="Rubin G.M."/>
            <person name="Karpen G.H."/>
        </authorList>
    </citation>
    <scope>NUCLEOTIDE SEQUENCE [LARGE SCALE GENOMIC DNA]</scope>
    <source>
        <strain evidence="5">Berkeley</strain>
    </source>
</reference>
<dbReference type="AGR" id="FB:FBgn0264427"/>
<reference evidence="2 5" key="9">
    <citation type="journal article" date="2007" name="Science">
        <title>Sequence finishing and mapping of Drosophila melanogaster heterochromatin.</title>
        <authorList>
            <person name="Hoskins R.A."/>
            <person name="Carlson J.W."/>
            <person name="Kennedy C."/>
            <person name="Acevedo D."/>
            <person name="Evans-Holm M."/>
            <person name="Frise E."/>
            <person name="Wan K.H."/>
            <person name="Park S."/>
            <person name="Mendez-Lago M."/>
            <person name="Rossi F."/>
            <person name="Villasante A."/>
            <person name="Dimitri P."/>
            <person name="Karpen G.H."/>
            <person name="Celniker S.E."/>
        </authorList>
    </citation>
    <scope>NUCLEOTIDE SEQUENCE [LARGE SCALE GENOMIC DNA]</scope>
    <source>
        <strain evidence="5">Berkeley</strain>
    </source>
</reference>
<reference evidence="5" key="3">
    <citation type="journal article" date="2002" name="Genome Biol.">
        <title>Annotation of the Drosophila melanogaster euchromatic genome: a systematic review.</title>
        <authorList>
            <person name="Misra S."/>
            <person name="Crosby M.A."/>
            <person name="Mungall C.J."/>
            <person name="Matthews B.B."/>
            <person name="Campbell K.S."/>
            <person name="Hradecky P."/>
            <person name="Huang Y."/>
            <person name="Kaminker J.S."/>
            <person name="Millburn G.H."/>
            <person name="Prochnik S.E."/>
            <person name="Smith C.D."/>
            <person name="Tupy J.L."/>
            <person name="Whitfied E.J."/>
            <person name="Bayraktaroglu L."/>
            <person name="Berman B.P."/>
            <person name="Bettencourt B.R."/>
            <person name="Celniker S.E."/>
            <person name="de Grey A.D."/>
            <person name="Drysdale R.A."/>
            <person name="Harris N.L."/>
            <person name="Richter J."/>
            <person name="Russo S."/>
            <person name="Schroeder A.J."/>
            <person name="Shu S.Q."/>
            <person name="Stapleton M."/>
            <person name="Yamada C."/>
            <person name="Ashburner M."/>
            <person name="Gelbart W.M."/>
            <person name="Rubin G.M."/>
            <person name="Lewis S.E."/>
        </authorList>
    </citation>
    <scope>GENOME REANNOTATION</scope>
    <source>
        <strain evidence="5">Berkeley</strain>
    </source>
</reference>
<dbReference type="AlphaFoldDB" id="A0A1Z1CH10"/>
<dbReference type="Bgee" id="FBgn0264427">
    <property type="expression patterns" value="Expressed in early-mid elongation-stage spermatid (Drosophila) in testis and 21 other cell types or tissues"/>
</dbReference>
<dbReference type="EMBL" id="AE014297">
    <property type="protein sequence ID" value="API64928.1"/>
    <property type="molecule type" value="Genomic_DNA"/>
</dbReference>
<keyword evidence="1" id="KW-1133">Transmembrane helix</keyword>
<reference evidence="2" key="12">
    <citation type="journal article" date="2015" name="Genome Res.">
        <title>The Release 6 reference sequence of the Drosophila melanogaster genome.</title>
        <authorList>
            <person name="Hoskins R.A."/>
            <person name="Carlson J.W."/>
            <person name="Wan K.H."/>
            <person name="Park S."/>
            <person name="Mendez I."/>
            <person name="Galle S.E."/>
            <person name="Booth B.W."/>
            <person name="Pfeiffer B.D."/>
            <person name="George R.A."/>
            <person name="Svirskas R."/>
            <person name="Krzywinski M."/>
            <person name="Schein J."/>
            <person name="Accardo M.C."/>
            <person name="Damia E."/>
            <person name="Messina G."/>
            <person name="Mendez-Lago M."/>
            <person name="de Pablos B."/>
            <person name="Demakova O.V."/>
            <person name="Andreyeva E.N."/>
            <person name="Boldyreva L.V."/>
            <person name="Marra M."/>
            <person name="Carvalho A.B."/>
            <person name="Dimitri P."/>
            <person name="Villasante A."/>
            <person name="Zhimulev I.F."/>
            <person name="Rubin G.M."/>
            <person name="Karpen G.H."/>
            <person name="Celniker S.E."/>
        </authorList>
    </citation>
    <scope>NUCLEOTIDE SEQUENCE</scope>
</reference>
<reference evidence="2 5" key="1">
    <citation type="journal article" date="2000" name="Science">
        <title>The genome sequence of Drosophila melanogaster.</title>
        <authorList>
            <person name="Adams M.D."/>
            <person name="Celniker S.E."/>
            <person name="Holt R.A."/>
            <person name="Evans C.A."/>
            <person name="Gocayne J.D."/>
            <person name="Amanatides P.G."/>
            <person name="Scherer S.E."/>
            <person name="Li P.W."/>
            <person name="Hoskins R.A."/>
            <person name="Galle R.F."/>
            <person name="George R.A."/>
            <person name="Lewis S.E."/>
            <person name="Richards S."/>
            <person name="Ashburner M."/>
            <person name="Henderson S.N."/>
            <person name="Sutton G.G."/>
            <person name="Wortman J.R."/>
            <person name="Yandell M.D."/>
            <person name="Zhang Q."/>
            <person name="Chen L.X."/>
            <person name="Brandon R.C."/>
            <person name="Rogers Y.H."/>
            <person name="Blazej R.G."/>
            <person name="Champe M."/>
            <person name="Pfeiffer B.D."/>
            <person name="Wan K.H."/>
            <person name="Doyle C."/>
            <person name="Baxter E.G."/>
            <person name="Helt G."/>
            <person name="Nelson C.R."/>
            <person name="Gabor G.L."/>
            <person name="Abril J.F."/>
            <person name="Agbayani A."/>
            <person name="An H.J."/>
            <person name="Andrews-Pfannkoch C."/>
            <person name="Baldwin D."/>
            <person name="Ballew R.M."/>
            <person name="Basu A."/>
            <person name="Baxendale J."/>
            <person name="Bayraktaroglu L."/>
            <person name="Beasley E.M."/>
            <person name="Beeson K.Y."/>
            <person name="Benos P.V."/>
            <person name="Berman B.P."/>
            <person name="Bhandari D."/>
            <person name="Bolshakov S."/>
            <person name="Borkova D."/>
            <person name="Botchan M.R."/>
            <person name="Bouck J."/>
            <person name="Brokstein P."/>
            <person name="Brottier P."/>
            <person name="Burtis K.C."/>
            <person name="Busam D.A."/>
            <person name="Butler H."/>
            <person name="Cadieu E."/>
            <person name="Center A."/>
            <person name="Chandra I."/>
            <person name="Cherry J.M."/>
            <person name="Cawley S."/>
            <person name="Dahlke C."/>
            <person name="Davenport L.B."/>
            <person name="Davies P."/>
            <person name="de Pablos B."/>
            <person name="Delcher A."/>
            <person name="Deng Z."/>
            <person name="Mays A.D."/>
            <person name="Dew I."/>
            <person name="Dietz S.M."/>
            <person name="Dodson K."/>
            <person name="Doup L.E."/>
            <person name="Downes M."/>
            <person name="Dugan-Rocha S."/>
            <person name="Dunkov B.C."/>
            <person name="Dunn P."/>
            <person name="Durbin K.J."/>
            <person name="Evangelista C.C."/>
            <person name="Ferraz C."/>
            <person name="Ferriera S."/>
            <person name="Fleischmann W."/>
            <person name="Fosler C."/>
            <person name="Gabrielian A.E."/>
            <person name="Garg N.S."/>
            <person name="Gelbart W.M."/>
            <person name="Glasser K."/>
            <person name="Glodek A."/>
            <person name="Gong F."/>
            <person name="Gorrell J.H."/>
            <person name="Gu Z."/>
            <person name="Guan P."/>
            <person name="Harris M."/>
            <person name="Harris N.L."/>
            <person name="Harvey D."/>
            <person name="Heiman T.J."/>
            <person name="Hernandez J.R."/>
            <person name="Houck J."/>
            <person name="Hostin D."/>
            <person name="Houston K.A."/>
            <person name="Howland T.J."/>
            <person name="Wei M.H."/>
            <person name="Ibegwam C."/>
            <person name="Jalali M."/>
            <person name="Kalush F."/>
            <person name="Karpen G.H."/>
            <person name="Ke Z."/>
            <person name="Kennison J.A."/>
            <person name="Ketchum K.A."/>
            <person name="Kimmel B.E."/>
            <person name="Kodira C.D."/>
            <person name="Kraft C."/>
            <person name="Kravitz S."/>
            <person name="Kulp D."/>
            <person name="Lai Z."/>
            <person name="Lasko P."/>
            <person name="Lei Y."/>
            <person name="Levitsky A.A."/>
            <person name="Li J."/>
            <person name="Li Z."/>
            <person name="Liang Y."/>
            <person name="Lin X."/>
            <person name="Liu X."/>
            <person name="Mattei B."/>
            <person name="McIntosh T.C."/>
            <person name="McLeod M.P."/>
            <person name="McPherson D."/>
            <person name="Merkulov G."/>
            <person name="Milshina N.V."/>
            <person name="Mobarry C."/>
            <person name="Morris J."/>
            <person name="Moshrefi A."/>
            <person name="Mount S.M."/>
            <person name="Moy M."/>
            <person name="Murphy B."/>
            <person name="Murphy L."/>
            <person name="Muzny D.M."/>
            <person name="Nelson D.L."/>
            <person name="Nelson D.R."/>
            <person name="Nelson K.A."/>
            <person name="Nixon K."/>
            <person name="Nusskern D.R."/>
            <person name="Pacleb J.M."/>
            <person name="Palazzolo M."/>
            <person name="Pittman G.S."/>
            <person name="Pan S."/>
            <person name="Pollard J."/>
            <person name="Puri V."/>
            <person name="Reese M.G."/>
            <person name="Reinert K."/>
            <person name="Remington K."/>
            <person name="Saunders R.D."/>
            <person name="Scheeler F."/>
            <person name="Shen H."/>
            <person name="Shue B.C."/>
            <person name="Siden-Kiamos I."/>
            <person name="Simpson M."/>
            <person name="Skupski M.P."/>
            <person name="Smith T."/>
            <person name="Spier E."/>
            <person name="Spradling A.C."/>
            <person name="Stapleton M."/>
            <person name="Strong R."/>
            <person name="Sun E."/>
            <person name="Svirskas R."/>
            <person name="Tector C."/>
            <person name="Turner R."/>
            <person name="Venter E."/>
            <person name="Wang A.H."/>
            <person name="Wang X."/>
            <person name="Wang Z.Y."/>
            <person name="Wassarman D.A."/>
            <person name="Weinstock G.M."/>
            <person name="Weissenbach J."/>
            <person name="Williams S.M."/>
            <person name="WoodageT"/>
            <person name="Worley K.C."/>
            <person name="Wu D."/>
            <person name="Yang S."/>
            <person name="Yao Q.A."/>
            <person name="Ye J."/>
            <person name="Yeh R.F."/>
            <person name="Zaveri J.S."/>
            <person name="Zhan M."/>
            <person name="Zhang G."/>
            <person name="Zhao Q."/>
            <person name="Zheng L."/>
            <person name="Zheng X.H."/>
            <person name="Zhong F.N."/>
            <person name="Zhong W."/>
            <person name="Zhou X."/>
            <person name="Zhu S."/>
            <person name="Zhu X."/>
            <person name="Smith H.O."/>
            <person name="Gibbs R.A."/>
            <person name="Myers E.W."/>
            <person name="Rubin G.M."/>
            <person name="Venter J.C."/>
        </authorList>
    </citation>
    <scope>NUCLEOTIDE SEQUENCE [LARGE SCALE GENOMIC DNA]</scope>
    <source>
        <strain evidence="5">Berkeley</strain>
    </source>
</reference>
<keyword evidence="5" id="KW-1185">Reference proteome</keyword>
<keyword evidence="1" id="KW-0472">Membrane</keyword>
<sequence>MDSVQTAQCIVCSVVVCVLLIIAGFLIFILSVFAFAPLVDKMQLRLIEDINVTTTERDPILDYDYG</sequence>
<dbReference type="KEGG" id="dme:Dmel_CG43845"/>
<evidence type="ECO:0000313" key="5">
    <source>
        <dbReference type="Proteomes" id="UP000000803"/>
    </source>
</evidence>
<feature type="transmembrane region" description="Helical" evidence="1">
    <location>
        <begin position="12"/>
        <end position="36"/>
    </location>
</feature>
<dbReference type="FlyBase" id="FBgn0264427">
    <property type="gene designation" value="CG43845"/>
</dbReference>
<dbReference type="Proteomes" id="UP000000803">
    <property type="component" value="Chromosome 3R"/>
</dbReference>
<dbReference type="RefSeq" id="NP_001334688.1">
    <property type="nucleotide sequence ID" value="NM_001347770.1"/>
</dbReference>
<keyword evidence="1" id="KW-0812">Transmembrane</keyword>
<proteinExistence type="predicted"/>
<reference evidence="2" key="10">
    <citation type="journal article" date="2015" name="G3 (Bethesda)">
        <title>Gene Model Annotations for Drosophila melanogaster: Impact of High-Throughput Data.</title>
        <authorList>
            <consortium name="FlyBase Consortium"/>
            <person name="Matthews B.B."/>
            <person name="Dos Santos G."/>
            <person name="Crosby M.A."/>
            <person name="Emmert D.B."/>
            <person name="St Pierre S.E."/>
            <person name="Gramates L.S."/>
            <person name="Zhou P."/>
            <person name="Schroeder A.J."/>
            <person name="Falls K."/>
            <person name="Strelets V."/>
            <person name="Russo S.M."/>
            <person name="Gelbart W.M."/>
            <person name="null"/>
        </authorList>
    </citation>
    <scope>NUCLEOTIDE SEQUENCE</scope>
</reference>
<dbReference type="VEuPathDB" id="VectorBase:FBgn0264427"/>
<accession>A0A1Z1CH10</accession>
<reference evidence="2" key="14">
    <citation type="submission" date="2024-06" db="EMBL/GenBank/DDBJ databases">
        <title>Drosophila melanogaster release 4 sequence.</title>
        <authorList>
            <consortium name="Berkeley Drosophila Genome Project"/>
            <person name="Celniker S."/>
            <person name="Carlson J."/>
            <person name="Wan K."/>
            <person name="Pfeiffer B."/>
            <person name="Frise E."/>
            <person name="George R."/>
            <person name="Hoskins R."/>
            <person name="Stapleton M."/>
            <person name="Pacleb J."/>
            <person name="Park S."/>
            <person name="Svirskas R."/>
            <person name="Smith E."/>
            <person name="Yu C."/>
            <person name="Rubin G."/>
        </authorList>
    </citation>
    <scope>NUCLEOTIDE SEQUENCE</scope>
</reference>
<name>A0A1Z1CH10_DROME</name>
<dbReference type="RefSeq" id="NP_001334687.1">
    <property type="nucleotide sequence ID" value="NM_001347769.1"/>
</dbReference>
<dbReference type="OMA" id="GPAIDEM"/>
<reference evidence="5" key="2">
    <citation type="journal article" date="2002" name="Genome Biol.">
        <title>Finishing a whole-genome shotgun: release 3 of the Drosophila melanogaster euchromatic genome sequence.</title>
        <authorList>
            <person name="Celniker S.E."/>
            <person name="Wheeler D.A."/>
            <person name="Kronmiller B."/>
            <person name="Carlson J.W."/>
            <person name="Halpern A."/>
            <person name="Patel S."/>
            <person name="Adams M."/>
            <person name="Champe M."/>
            <person name="Dugan S.P."/>
            <person name="Frise E."/>
            <person name="Hodgson A."/>
            <person name="George R.A."/>
            <person name="Hoskins R.A."/>
            <person name="Laverty T."/>
            <person name="Muzny D.M."/>
            <person name="Nelson C.R."/>
            <person name="Pacleb J.M."/>
            <person name="Park S."/>
            <person name="Pfeiffer B.D."/>
            <person name="Richards S."/>
            <person name="Sodergren E.J."/>
            <person name="Svirskas R."/>
            <person name="Tabor P.E."/>
            <person name="Wan K."/>
            <person name="Stapleton M."/>
            <person name="Sutton G.G."/>
            <person name="Venter C."/>
            <person name="Weinstock G."/>
            <person name="Scherer S.E."/>
            <person name="Myers E.W."/>
            <person name="Gibbs R.A."/>
            <person name="Rubin G.M."/>
        </authorList>
    </citation>
    <scope>NUCLEOTIDE SEQUENCE [LARGE SCALE GENOMIC DNA]</scope>
    <source>
        <strain evidence="5">Berkeley</strain>
    </source>
</reference>
<reference evidence="2" key="13">
    <citation type="submission" date="2023-12" db="EMBL/GenBank/DDBJ databases">
        <authorList>
            <consortium name="FlyBase"/>
        </authorList>
    </citation>
    <scope>NUCLEOTIDE SEQUENCE</scope>
</reference>
<dbReference type="GeneID" id="14462437"/>
<evidence type="ECO:0000313" key="3">
    <source>
        <dbReference type="EMBL" id="API64928.1"/>
    </source>
</evidence>
<evidence type="ECO:0000313" key="2">
    <source>
        <dbReference type="EMBL" id="API64927.1"/>
    </source>
</evidence>
<reference evidence="2" key="7">
    <citation type="submission" date="2006-08" db="EMBL/GenBank/DDBJ databases">
        <authorList>
            <person name="Celniker S."/>
            <person name="Carlson J."/>
            <person name="Wan K."/>
            <person name="Frise E."/>
            <person name="Hoskins R."/>
            <person name="Park S."/>
            <person name="Svirskas R."/>
            <person name="Rubin G."/>
        </authorList>
    </citation>
    <scope>NUCLEOTIDE SEQUENCE</scope>
</reference>
<evidence type="ECO:0000256" key="1">
    <source>
        <dbReference type="SAM" id="Phobius"/>
    </source>
</evidence>
<reference evidence="2" key="11">
    <citation type="journal article" date="2015" name="G3 (Bethesda)">
        <title>Gene Model Annotations for Drosophila melanogaster: The Rule-Benders.</title>
        <authorList>
            <consortium name="FlyBase Consortium"/>
            <person name="Crosby M.A."/>
            <person name="Gramates L.S."/>
            <person name="Dos Santos G."/>
            <person name="Matthews B.B."/>
            <person name="St Pierre S.E."/>
            <person name="Zhou P."/>
            <person name="Schroeder A.J."/>
            <person name="Falls K."/>
            <person name="Emmert D.B."/>
            <person name="Russo S.M."/>
            <person name="Gelbart W.M."/>
            <person name="null"/>
        </authorList>
    </citation>
    <scope>NUCLEOTIDE SEQUENCE</scope>
</reference>
<reference evidence="5" key="4">
    <citation type="journal article" date="2002" name="Genome Biol.">
        <title>The transposable elements of the Drosophila melanogaster euchromatin: a genomics perspective.</title>
        <authorList>
            <person name="Kaminker J.S."/>
            <person name="Bergman C.M."/>
            <person name="Kronmiller B."/>
            <person name="Carlson J."/>
            <person name="Svirskas R."/>
            <person name="Patel S."/>
            <person name="Frise E."/>
            <person name="Wheeler D.A."/>
            <person name="Lewis S.E."/>
            <person name="Rubin G.M."/>
            <person name="Ashburner M."/>
            <person name="Celniker S.E."/>
        </authorList>
    </citation>
    <scope>NUCLEOTIDE SEQUENCE [LARGE SCALE GENOMIC DNA]</scope>
    <source>
        <strain evidence="5">Berkeley</strain>
    </source>
</reference>
<evidence type="ECO:0000313" key="4">
    <source>
        <dbReference type="FlyBase" id="FBgn0264427"/>
    </source>
</evidence>
<reference evidence="2 5" key="8">
    <citation type="journal article" date="2007" name="Science">
        <title>The Release 5.1 annotation of Drosophila melanogaster heterochromatin.</title>
        <authorList>
            <person name="Smith C.D."/>
            <person name="Shu S."/>
            <person name="Mungall C.J."/>
            <person name="Karpen G.H."/>
        </authorList>
    </citation>
    <scope>NUCLEOTIDE SEQUENCE [LARGE SCALE GENOMIC DNA]</scope>
    <source>
        <strain evidence="5">Berkeley</strain>
    </source>
</reference>